<sequence>MSSCPADRWSSLVHPSEAAPSPATDLPVAGPAPRPVVEPVIDYEPPVQPITSVPPCPAPTALHRHTPRTLRLVPPPVEQQVHDGAGQFAAMALRRVLEVIDRRRSPAQLRAVLNPLLIDSVVALSQARHGAPANLRRVRLRAAAGPTRGTDAGYGTAAEIFATYTRGQRVRAIAARAELQSGRWQLTALQIG</sequence>
<reference evidence="2 3" key="1">
    <citation type="journal article" date="2007" name="Genome Biol.">
        <title>Interrupted coding sequences in Mycobacterium smegmatis: authentic mutations or sequencing errors?</title>
        <authorList>
            <person name="Deshayes C."/>
            <person name="Perrodou E."/>
            <person name="Gallien S."/>
            <person name="Euphrasie D."/>
            <person name="Schaeffer C."/>
            <person name="Van-Dorsselaer A."/>
            <person name="Poch O."/>
            <person name="Lecompte O."/>
            <person name="Reyrat J.M."/>
        </authorList>
    </citation>
    <scope>NUCLEOTIDE SEQUENCE [LARGE SCALE GENOMIC DNA]</scope>
    <source>
        <strain evidence="3">ATCC 700084 / mc(2)155</strain>
    </source>
</reference>
<evidence type="ECO:0000313" key="3">
    <source>
        <dbReference type="Proteomes" id="UP000006158"/>
    </source>
</evidence>
<feature type="region of interest" description="Disordered" evidence="1">
    <location>
        <begin position="1"/>
        <end position="31"/>
    </location>
</feature>
<dbReference type="Pfam" id="PF20060">
    <property type="entry name" value="DUF6459"/>
    <property type="match status" value="1"/>
</dbReference>
<dbReference type="EMBL" id="CP001663">
    <property type="protein sequence ID" value="AFP38313.1"/>
    <property type="molecule type" value="Genomic_DNA"/>
</dbReference>
<reference evidence="2 3" key="2">
    <citation type="journal article" date="2009" name="Genome Res.">
        <title>Ortho-proteogenomics: multiple proteomes investigation through orthology and a new MS-based protocol.</title>
        <authorList>
            <person name="Gallien S."/>
            <person name="Perrodou E."/>
            <person name="Carapito C."/>
            <person name="Deshayes C."/>
            <person name="Reyrat J.M."/>
            <person name="Van Dorsselaer A."/>
            <person name="Poch O."/>
            <person name="Schaeffer C."/>
            <person name="Lecompte O."/>
        </authorList>
    </citation>
    <scope>NUCLEOTIDE SEQUENCE [LARGE SCALE GENOMIC DNA]</scope>
    <source>
        <strain evidence="3">ATCC 700084 / mc(2)155</strain>
    </source>
</reference>
<dbReference type="PATRIC" id="fig|246196.56.peg.1893"/>
<evidence type="ECO:0000313" key="2">
    <source>
        <dbReference type="EMBL" id="AFP38313.1"/>
    </source>
</evidence>
<dbReference type="RefSeq" id="WP_014877235.1">
    <property type="nucleotide sequence ID" value="NZ_CP009494.1"/>
</dbReference>
<proteinExistence type="predicted"/>
<dbReference type="InterPro" id="IPR045596">
    <property type="entry name" value="DUF6459"/>
</dbReference>
<organism evidence="2 3">
    <name type="scientific">Mycolicibacterium smegmatis (strain ATCC 700084 / mc(2)155)</name>
    <name type="common">Mycobacterium smegmatis</name>
    <dbReference type="NCBI Taxonomy" id="246196"/>
    <lineage>
        <taxon>Bacteria</taxon>
        <taxon>Bacillati</taxon>
        <taxon>Actinomycetota</taxon>
        <taxon>Actinomycetes</taxon>
        <taxon>Mycobacteriales</taxon>
        <taxon>Mycobacteriaceae</taxon>
        <taxon>Mycolicibacterium</taxon>
    </lineage>
</organism>
<dbReference type="Proteomes" id="UP000006158">
    <property type="component" value="Chromosome"/>
</dbReference>
<protein>
    <submittedName>
        <fullName evidence="2">Conserved hypothetical alanine arginine proline rich protein</fullName>
    </submittedName>
</protein>
<accession>I7FHM6</accession>
<dbReference type="KEGG" id="msg:MSMEI_1841"/>
<dbReference type="AlphaFoldDB" id="I7FHM6"/>
<name>I7FHM6_MYCS2</name>
<gene>
    <name evidence="2" type="ordered locus">MSMEI_1841</name>
</gene>
<evidence type="ECO:0000256" key="1">
    <source>
        <dbReference type="SAM" id="MobiDB-lite"/>
    </source>
</evidence>